<evidence type="ECO:0000313" key="2">
    <source>
        <dbReference type="Proteomes" id="UP000254939"/>
    </source>
</evidence>
<name>A0A370KLR4_9HYPH</name>
<dbReference type="AlphaFoldDB" id="A0A370KLR4"/>
<dbReference type="EMBL" id="NAAC01000017">
    <property type="protein sequence ID" value="RDJ09470.1"/>
    <property type="molecule type" value="Genomic_DNA"/>
</dbReference>
<protein>
    <submittedName>
        <fullName evidence="1">Uncharacterized protein</fullName>
    </submittedName>
</protein>
<dbReference type="Proteomes" id="UP000254939">
    <property type="component" value="Unassembled WGS sequence"/>
</dbReference>
<evidence type="ECO:0000313" key="1">
    <source>
        <dbReference type="EMBL" id="RDJ09470.1"/>
    </source>
</evidence>
<comment type="caution">
    <text evidence="1">The sequence shown here is derived from an EMBL/GenBank/DDBJ whole genome shotgun (WGS) entry which is preliminary data.</text>
</comment>
<dbReference type="RefSeq" id="WP_114713937.1">
    <property type="nucleotide sequence ID" value="NZ_KZ857260.1"/>
</dbReference>
<sequence>MNRAYSFEFEDDLLKTVQSAIGSNGVLNISAVAEEIRKRNEAENIALEDVEHMVLEVATNLRATVEFNGVRIDTDALLA</sequence>
<accession>A0A370KLR4</accession>
<gene>
    <name evidence="1" type="ORF">B5K06_16920</name>
</gene>
<dbReference type="OrthoDB" id="8100111at2"/>
<proteinExistence type="predicted"/>
<organism evidence="1 2">
    <name type="scientific">Rhizobium grahamii</name>
    <dbReference type="NCBI Taxonomy" id="1120045"/>
    <lineage>
        <taxon>Bacteria</taxon>
        <taxon>Pseudomonadati</taxon>
        <taxon>Pseudomonadota</taxon>
        <taxon>Alphaproteobacteria</taxon>
        <taxon>Hyphomicrobiales</taxon>
        <taxon>Rhizobiaceae</taxon>
        <taxon>Rhizobium/Agrobacterium group</taxon>
        <taxon>Rhizobium</taxon>
    </lineage>
</organism>
<reference evidence="1 2" key="1">
    <citation type="submission" date="2017-03" db="EMBL/GenBank/DDBJ databases">
        <title>Genome analysis of Rhizobial strains effectives or ineffectives for nitrogen fixation isolated from bean seeds.</title>
        <authorList>
            <person name="Peralta H."/>
            <person name="Aguilar-Vera A."/>
            <person name="Mora Y."/>
            <person name="Vargas-Lagunas C."/>
            <person name="Girard L."/>
            <person name="Mora J."/>
        </authorList>
    </citation>
    <scope>NUCLEOTIDE SEQUENCE [LARGE SCALE GENOMIC DNA]</scope>
    <source>
        <strain evidence="1 2">CCGM3</strain>
    </source>
</reference>